<feature type="region of interest" description="Disordered" evidence="10">
    <location>
        <begin position="137"/>
        <end position="162"/>
    </location>
</feature>
<dbReference type="InterPro" id="IPR036163">
    <property type="entry name" value="HMA_dom_sf"/>
</dbReference>
<dbReference type="Gene3D" id="2.60.40.200">
    <property type="entry name" value="Superoxide dismutase, copper/zinc binding domain"/>
    <property type="match status" value="1"/>
</dbReference>
<sequence length="243" mass="25627">MSSIPAFKTVFAVPLHCDGCVDSVKKALSEVQGINNVNCHLADQLVEVEGTAAPSAISATLRRIGKDGILRGTGEANSAAVCILETHAPNAKNPVRGLARLVQVGPRFTIIDLSLKGLSAGAYEATIRQAGDISRGAASTGGVWEDDGTDSKQTPRGRLGQVTVDQTGSGSVLLDNPIDIWELIGRSMVVSPETKDFKQDDENTLVGVIARSAGVWENDKVVCSCSGKTVWEERVEQAGRGML</sequence>
<dbReference type="PANTHER" id="PTHR10003">
    <property type="entry name" value="SUPEROXIDE DISMUTASE CU-ZN -RELATED"/>
    <property type="match status" value="1"/>
</dbReference>
<organism evidence="12 13">
    <name type="scientific">Orbilia brochopaga</name>
    <dbReference type="NCBI Taxonomy" id="3140254"/>
    <lineage>
        <taxon>Eukaryota</taxon>
        <taxon>Fungi</taxon>
        <taxon>Dikarya</taxon>
        <taxon>Ascomycota</taxon>
        <taxon>Pezizomycotina</taxon>
        <taxon>Orbiliomycetes</taxon>
        <taxon>Orbiliales</taxon>
        <taxon>Orbiliaceae</taxon>
        <taxon>Orbilia</taxon>
    </lineage>
</organism>
<evidence type="ECO:0000259" key="11">
    <source>
        <dbReference type="PROSITE" id="PS50846"/>
    </source>
</evidence>
<accession>A0AAV9V3W0</accession>
<dbReference type="Pfam" id="PF00403">
    <property type="entry name" value="HMA"/>
    <property type="match status" value="1"/>
</dbReference>
<keyword evidence="13" id="KW-1185">Reference proteome</keyword>
<dbReference type="AlphaFoldDB" id="A0AAV9V3W0"/>
<keyword evidence="6" id="KW-0479">Metal-binding</keyword>
<evidence type="ECO:0000256" key="5">
    <source>
        <dbReference type="ARBA" id="ARBA00022490"/>
    </source>
</evidence>
<evidence type="ECO:0000256" key="3">
    <source>
        <dbReference type="ARBA" id="ARBA00010636"/>
    </source>
</evidence>
<evidence type="ECO:0000256" key="2">
    <source>
        <dbReference type="ARBA" id="ARBA00004496"/>
    </source>
</evidence>
<dbReference type="GO" id="GO:0005737">
    <property type="term" value="C:cytoplasm"/>
    <property type="evidence" value="ECO:0007669"/>
    <property type="project" value="UniProtKB-SubCell"/>
</dbReference>
<evidence type="ECO:0000256" key="1">
    <source>
        <dbReference type="ARBA" id="ARBA00001973"/>
    </source>
</evidence>
<dbReference type="InterPro" id="IPR024134">
    <property type="entry name" value="SOD_Cu/Zn_/chaperone"/>
</dbReference>
<dbReference type="SUPFAM" id="SSF49329">
    <property type="entry name" value="Cu,Zn superoxide dismutase-like"/>
    <property type="match status" value="1"/>
</dbReference>
<dbReference type="InterPro" id="IPR006121">
    <property type="entry name" value="HMA_dom"/>
</dbReference>
<reference evidence="12 13" key="1">
    <citation type="submission" date="2019-10" db="EMBL/GenBank/DDBJ databases">
        <authorList>
            <person name="Palmer J.M."/>
        </authorList>
    </citation>
    <scope>NUCLEOTIDE SEQUENCE [LARGE SCALE GENOMIC DNA]</scope>
    <source>
        <strain evidence="12 13">TWF696</strain>
    </source>
</reference>
<dbReference type="Proteomes" id="UP001375240">
    <property type="component" value="Unassembled WGS sequence"/>
</dbReference>
<dbReference type="SUPFAM" id="SSF55008">
    <property type="entry name" value="HMA, heavy metal-associated domain"/>
    <property type="match status" value="1"/>
</dbReference>
<dbReference type="InterPro" id="IPR036423">
    <property type="entry name" value="SOD-like_Cu/Zn_dom_sf"/>
</dbReference>
<comment type="similarity">
    <text evidence="8">In the C-terminal section; belongs to the Cu-Zn superoxide dismutase family.</text>
</comment>
<evidence type="ECO:0000256" key="9">
    <source>
        <dbReference type="ARBA" id="ARBA00032899"/>
    </source>
</evidence>
<comment type="caution">
    <text evidence="12">The sequence shown here is derived from an EMBL/GenBank/DDBJ whole genome shotgun (WGS) entry which is preliminary data.</text>
</comment>
<dbReference type="FunFam" id="3.30.70.100:FF:000038">
    <property type="entry name" value="Superoxide dismutase 1 copper chaperone"/>
    <property type="match status" value="1"/>
</dbReference>
<evidence type="ECO:0000256" key="4">
    <source>
        <dbReference type="ARBA" id="ARBA00016103"/>
    </source>
</evidence>
<evidence type="ECO:0000256" key="6">
    <source>
        <dbReference type="ARBA" id="ARBA00022723"/>
    </source>
</evidence>
<dbReference type="EMBL" id="JAVHNQ010000003">
    <property type="protein sequence ID" value="KAK6353203.1"/>
    <property type="molecule type" value="Genomic_DNA"/>
</dbReference>
<feature type="domain" description="HMA" evidence="11">
    <location>
        <begin position="6"/>
        <end position="69"/>
    </location>
</feature>
<keyword evidence="7" id="KW-1015">Disulfide bond</keyword>
<dbReference type="GO" id="GO:0005507">
    <property type="term" value="F:copper ion binding"/>
    <property type="evidence" value="ECO:0007669"/>
    <property type="project" value="InterPro"/>
</dbReference>
<comment type="cofactor">
    <cofactor evidence="1">
        <name>Cu(2+)</name>
        <dbReference type="ChEBI" id="CHEBI:29036"/>
    </cofactor>
</comment>
<evidence type="ECO:0000256" key="7">
    <source>
        <dbReference type="ARBA" id="ARBA00023157"/>
    </source>
</evidence>
<gene>
    <name evidence="12" type="primary">CCS1</name>
    <name evidence="12" type="ORF">TWF696_005186</name>
</gene>
<dbReference type="Gene3D" id="3.30.70.100">
    <property type="match status" value="1"/>
</dbReference>
<comment type="similarity">
    <text evidence="3">Belongs to the CCS1 family.</text>
</comment>
<evidence type="ECO:0000256" key="8">
    <source>
        <dbReference type="ARBA" id="ARBA00025798"/>
    </source>
</evidence>
<comment type="subcellular location">
    <subcellularLocation>
        <location evidence="2">Cytoplasm</location>
    </subcellularLocation>
</comment>
<proteinExistence type="inferred from homology"/>
<keyword evidence="5" id="KW-0963">Cytoplasm</keyword>
<name>A0AAV9V3W0_9PEZI</name>
<dbReference type="PROSITE" id="PS50846">
    <property type="entry name" value="HMA_2"/>
    <property type="match status" value="1"/>
</dbReference>
<evidence type="ECO:0000313" key="12">
    <source>
        <dbReference type="EMBL" id="KAK6353203.1"/>
    </source>
</evidence>
<dbReference type="Pfam" id="PF00080">
    <property type="entry name" value="Sod_Cu"/>
    <property type="match status" value="1"/>
</dbReference>
<evidence type="ECO:0000313" key="13">
    <source>
        <dbReference type="Proteomes" id="UP001375240"/>
    </source>
</evidence>
<evidence type="ECO:0000256" key="10">
    <source>
        <dbReference type="SAM" id="MobiDB-lite"/>
    </source>
</evidence>
<dbReference type="CDD" id="cd00371">
    <property type="entry name" value="HMA"/>
    <property type="match status" value="1"/>
</dbReference>
<dbReference type="InterPro" id="IPR001424">
    <property type="entry name" value="SOD_Cu_Zn_dom"/>
</dbReference>
<protein>
    <recommendedName>
        <fullName evidence="4">Superoxide dismutase 1 copper chaperone</fullName>
    </recommendedName>
    <alternativeName>
        <fullName evidence="9">Superoxide dismutase copper chaperone</fullName>
    </alternativeName>
</protein>
<dbReference type="GO" id="GO:0006801">
    <property type="term" value="P:superoxide metabolic process"/>
    <property type="evidence" value="ECO:0007669"/>
    <property type="project" value="InterPro"/>
</dbReference>